<evidence type="ECO:0000256" key="1">
    <source>
        <dbReference type="SAM" id="Coils"/>
    </source>
</evidence>
<feature type="domain" description="Transposase IS204/IS1001/IS1096/IS1165 zinc-finger" evidence="4">
    <location>
        <begin position="45"/>
        <end position="89"/>
    </location>
</feature>
<keyword evidence="1" id="KW-0175">Coiled coil</keyword>
<dbReference type="KEGG" id="mpk:VL20_1067"/>
<evidence type="ECO:0000313" key="6">
    <source>
        <dbReference type="Proteomes" id="UP000068167"/>
    </source>
</evidence>
<dbReference type="Proteomes" id="UP000068167">
    <property type="component" value="Chromosome"/>
</dbReference>
<keyword evidence="6" id="KW-1185">Reference proteome</keyword>
<protein>
    <submittedName>
        <fullName evidence="5">Mobile element protein</fullName>
    </submittedName>
</protein>
<dbReference type="EMBL" id="CP011339">
    <property type="protein sequence ID" value="AKV66254.1"/>
    <property type="molecule type" value="Genomic_DNA"/>
</dbReference>
<dbReference type="Pfam" id="PF01610">
    <property type="entry name" value="DDE_Tnp_ISL3"/>
    <property type="match status" value="1"/>
</dbReference>
<dbReference type="InterPro" id="IPR032877">
    <property type="entry name" value="Transposase_HTH"/>
</dbReference>
<evidence type="ECO:0000259" key="4">
    <source>
        <dbReference type="Pfam" id="PF14690"/>
    </source>
</evidence>
<dbReference type="InterPro" id="IPR029261">
    <property type="entry name" value="Transposase_Znf"/>
</dbReference>
<dbReference type="InterPro" id="IPR047951">
    <property type="entry name" value="Transpos_ISL3"/>
</dbReference>
<gene>
    <name evidence="5" type="ORF">VL20_1067</name>
</gene>
<feature type="domain" description="Transposase IS204/IS1001/IS1096/IS1165 DDE" evidence="2">
    <location>
        <begin position="159"/>
        <end position="404"/>
    </location>
</feature>
<sequence length="413" mass="48308">MAKNPSVLLMILDKFLNLQGTCIQGYRHLENIGIVFQIESKNKKAVCPRCGLESDKLHQNHRHLVKDLPISGQPVYLQVNRRQFKCDNCRKPFSEELDFVASKRTYTKRLAENILEQLKSGDILNVSRRNDVTEEQIQRMIEDIAEEITETDLSKLKRLGIDEIALVKGQKNYCAVLVNLDTGKLIAILEKRTQEELRETLTGWGKEVLEQIEEVSIDLWLPYKNLVKELMPSAEVVADRFHVMKQINQELDEQRKAEKRAVEAQKNKKQKAEKEAKLEVLKRSKYSLLKNEKDLTETQKIKLEAIKEKFPNLKKMQELKEEFRKIYETSENPTEGMLSISEWLAKSSSVFTKSCQTIRNWFGEIISYFERRTTNGMVEGINNKLKLIKRRAYGLRNFRNFWVRSMLSWHLVC</sequence>
<proteinExistence type="predicted"/>
<dbReference type="Pfam" id="PF14690">
    <property type="entry name" value="Zn_ribbon_ISL3"/>
    <property type="match status" value="1"/>
</dbReference>
<reference evidence="5 6" key="1">
    <citation type="journal article" date="2016" name="Stand. Genomic Sci.">
        <title>Complete genome sequence and genomic characterization of Microcystis panniformis FACHB 1757 by third-generation sequencing.</title>
        <authorList>
            <person name="Zhang J.Y."/>
            <person name="Guan R."/>
            <person name="Zhang H.J."/>
            <person name="Li H."/>
            <person name="Xiao P."/>
            <person name="Yu G.L."/>
            <person name="Du L."/>
            <person name="Cao D.M."/>
            <person name="Zhu B.C."/>
            <person name="Li R.H."/>
            <person name="Lu Z.H."/>
        </authorList>
    </citation>
    <scope>NUCLEOTIDE SEQUENCE [LARGE SCALE GENOMIC DNA]</scope>
    <source>
        <strain evidence="5 6">FACHB-1757</strain>
    </source>
</reference>
<organism evidence="5 6">
    <name type="scientific">Microcystis panniformis FACHB-1757</name>
    <dbReference type="NCBI Taxonomy" id="1638788"/>
    <lineage>
        <taxon>Bacteria</taxon>
        <taxon>Bacillati</taxon>
        <taxon>Cyanobacteriota</taxon>
        <taxon>Cyanophyceae</taxon>
        <taxon>Oscillatoriophycideae</taxon>
        <taxon>Chroococcales</taxon>
        <taxon>Microcystaceae</taxon>
        <taxon>Microcystis</taxon>
    </lineage>
</organism>
<dbReference type="PATRIC" id="fig|1638788.3.peg.1074"/>
<dbReference type="InterPro" id="IPR002560">
    <property type="entry name" value="Transposase_DDE"/>
</dbReference>
<evidence type="ECO:0000259" key="3">
    <source>
        <dbReference type="Pfam" id="PF13542"/>
    </source>
</evidence>
<dbReference type="NCBIfam" id="NF033550">
    <property type="entry name" value="transpos_ISL3"/>
    <property type="match status" value="1"/>
</dbReference>
<evidence type="ECO:0000313" key="5">
    <source>
        <dbReference type="EMBL" id="AKV66254.1"/>
    </source>
</evidence>
<dbReference type="PANTHER" id="PTHR33498">
    <property type="entry name" value="TRANSPOSASE FOR INSERTION SEQUENCE ELEMENT IS1557"/>
    <property type="match status" value="1"/>
</dbReference>
<feature type="domain" description="Transposase IS204/IS1001/IS1096/IS1165 helix-turn-helix" evidence="3">
    <location>
        <begin position="95"/>
        <end position="144"/>
    </location>
</feature>
<dbReference type="AlphaFoldDB" id="A0A0K1RWI6"/>
<dbReference type="PANTHER" id="PTHR33498:SF1">
    <property type="entry name" value="TRANSPOSASE FOR INSERTION SEQUENCE ELEMENT IS1557"/>
    <property type="match status" value="1"/>
</dbReference>
<feature type="coiled-coil region" evidence="1">
    <location>
        <begin position="244"/>
        <end position="284"/>
    </location>
</feature>
<evidence type="ECO:0000259" key="2">
    <source>
        <dbReference type="Pfam" id="PF01610"/>
    </source>
</evidence>
<accession>A0A0K1RWI6</accession>
<name>A0A0K1RWI6_9CHRO</name>
<dbReference type="Pfam" id="PF13542">
    <property type="entry name" value="HTH_Tnp_ISL3"/>
    <property type="match status" value="1"/>
</dbReference>